<dbReference type="PANTHER" id="PTHR35892:SF2">
    <property type="entry name" value="OUTER MEMBRANE PROTEIN PAGN"/>
    <property type="match status" value="1"/>
</dbReference>
<dbReference type="SUPFAM" id="SSF56925">
    <property type="entry name" value="OMPA-like"/>
    <property type="match status" value="1"/>
</dbReference>
<name>A0A5E4UTU1_9BURK</name>
<keyword evidence="2" id="KW-1134">Transmembrane beta strand</keyword>
<dbReference type="PANTHER" id="PTHR35892">
    <property type="entry name" value="OUTER MEMBRANE PROTEIN PAGN-RELATED"/>
    <property type="match status" value="1"/>
</dbReference>
<evidence type="ECO:0000256" key="3">
    <source>
        <dbReference type="ARBA" id="ARBA00022692"/>
    </source>
</evidence>
<evidence type="ECO:0000313" key="9">
    <source>
        <dbReference type="Proteomes" id="UP000337189"/>
    </source>
</evidence>
<keyword evidence="5" id="KW-0472">Membrane</keyword>
<protein>
    <submittedName>
        <fullName evidence="8">Attachment invasion locus protein</fullName>
    </submittedName>
</protein>
<evidence type="ECO:0000313" key="8">
    <source>
        <dbReference type="EMBL" id="VVE01880.1"/>
    </source>
</evidence>
<comment type="subcellular location">
    <subcellularLocation>
        <location evidence="1">Cell outer membrane</location>
        <topology evidence="1">Multi-pass membrane protein</topology>
    </subcellularLocation>
</comment>
<keyword evidence="3" id="KW-0812">Transmembrane</keyword>
<dbReference type="InterPro" id="IPR011250">
    <property type="entry name" value="OMP/PagP_B-barrel"/>
</dbReference>
<evidence type="ECO:0000256" key="6">
    <source>
        <dbReference type="SAM" id="SignalP"/>
    </source>
</evidence>
<dbReference type="PROSITE" id="PS00694">
    <property type="entry name" value="ENT_VIR_OMP_1"/>
    <property type="match status" value="1"/>
</dbReference>
<evidence type="ECO:0000256" key="5">
    <source>
        <dbReference type="ARBA" id="ARBA00023136"/>
    </source>
</evidence>
<gene>
    <name evidence="8" type="primary">ail</name>
    <name evidence="8" type="ORF">PCO31110_02183</name>
</gene>
<dbReference type="Proteomes" id="UP000337189">
    <property type="component" value="Unassembled WGS sequence"/>
</dbReference>
<dbReference type="InterPro" id="IPR027385">
    <property type="entry name" value="Beta-barrel_OMP"/>
</dbReference>
<feature type="domain" description="Outer membrane protein beta-barrel" evidence="7">
    <location>
        <begin position="9"/>
        <end position="207"/>
    </location>
</feature>
<reference evidence="8 9" key="1">
    <citation type="submission" date="2019-08" db="EMBL/GenBank/DDBJ databases">
        <authorList>
            <person name="Peeters C."/>
        </authorList>
    </citation>
    <scope>NUCLEOTIDE SEQUENCE [LARGE SCALE GENOMIC DNA]</scope>
    <source>
        <strain evidence="8 9">LMG 31110</strain>
    </source>
</reference>
<evidence type="ECO:0000256" key="2">
    <source>
        <dbReference type="ARBA" id="ARBA00022452"/>
    </source>
</evidence>
<sequence>MKKFLVFVAPLFLGALYGAAAVAQPRNTITVGYAQSRISGGAADQYLAAPLTSGLGGVVAQALGAILLPAGNKPGGVNLKYRYEFDENLGFIVSYTGTGGTTSIGSNSKKLRYDSLTAGPSYRFNNYLSLYAGLGASRGEYGFDINNAIIKIKESNTKYGLASIVGAQINVYKNVTLDFSYEYSKLNFKNNKTGKFNTWSVALGYRF</sequence>
<evidence type="ECO:0000256" key="1">
    <source>
        <dbReference type="ARBA" id="ARBA00004571"/>
    </source>
</evidence>
<organism evidence="8 9">
    <name type="scientific">Pandoraea communis</name>
    <dbReference type="NCBI Taxonomy" id="2508297"/>
    <lineage>
        <taxon>Bacteria</taxon>
        <taxon>Pseudomonadati</taxon>
        <taxon>Pseudomonadota</taxon>
        <taxon>Betaproteobacteria</taxon>
        <taxon>Burkholderiales</taxon>
        <taxon>Burkholderiaceae</taxon>
        <taxon>Pandoraea</taxon>
    </lineage>
</organism>
<accession>A0A5E4UTU1</accession>
<proteinExistence type="predicted"/>
<evidence type="ECO:0000256" key="4">
    <source>
        <dbReference type="ARBA" id="ARBA00022729"/>
    </source>
</evidence>
<feature type="chain" id="PRO_5022880891" evidence="6">
    <location>
        <begin position="24"/>
        <end position="207"/>
    </location>
</feature>
<keyword evidence="4 6" id="KW-0732">Signal</keyword>
<dbReference type="InterPro" id="IPR051723">
    <property type="entry name" value="Bact_OM_Invasion-Related"/>
</dbReference>
<dbReference type="InterPro" id="IPR000758">
    <property type="entry name" value="Enterovir_OMP"/>
</dbReference>
<dbReference type="Gene3D" id="2.40.160.20">
    <property type="match status" value="1"/>
</dbReference>
<dbReference type="AlphaFoldDB" id="A0A5E4UTU1"/>
<evidence type="ECO:0000259" key="7">
    <source>
        <dbReference type="Pfam" id="PF13505"/>
    </source>
</evidence>
<dbReference type="GO" id="GO:0044384">
    <property type="term" value="C:host outer membrane"/>
    <property type="evidence" value="ECO:0007669"/>
    <property type="project" value="InterPro"/>
</dbReference>
<feature type="signal peptide" evidence="6">
    <location>
        <begin position="1"/>
        <end position="23"/>
    </location>
</feature>
<dbReference type="GO" id="GO:0009279">
    <property type="term" value="C:cell outer membrane"/>
    <property type="evidence" value="ECO:0007669"/>
    <property type="project" value="UniProtKB-SubCell"/>
</dbReference>
<dbReference type="RefSeq" id="WP_150690443.1">
    <property type="nucleotide sequence ID" value="NZ_CABPSJ010000003.1"/>
</dbReference>
<dbReference type="PRINTS" id="PR00316">
    <property type="entry name" value="ENTEROVIROMP"/>
</dbReference>
<dbReference type="Pfam" id="PF13505">
    <property type="entry name" value="OMP_b-brl"/>
    <property type="match status" value="1"/>
</dbReference>
<dbReference type="EMBL" id="CABPSJ010000003">
    <property type="protein sequence ID" value="VVE01880.1"/>
    <property type="molecule type" value="Genomic_DNA"/>
</dbReference>